<dbReference type="Pfam" id="PF14111">
    <property type="entry name" value="DUF4283"/>
    <property type="match status" value="1"/>
</dbReference>
<sequence>MARRLTKEEKGKSHLAEDQEAHIKRIKAPCVDNSALIKENALTLIGRVTNPQEQRIWALLPALPRKWHIQGRATGSDLGNGCFQFRFEREEDLQRVLDNRPYQFAYWMVILQRWEPIISASFPSQIPFWIRIKGLPLHFWLEDMICNIGKDLGTLLNHELTKTTARVKVLVDGLKPLTKEAIIEYDSGEESLIFLEYEKLENHCSDCHSLSHLKKDCFAFTRKGQEGELSHKEKTIPQKKETQTGEDGPYSTNKRLDVYQKHGEEISLSRRNARTETWSEKHVGAFHERVDRHGNSYGERVATKQTRVPPPTRSGENLQEEPHNWRSKAPEKVSATQEYNSPPYTFKRDIGGERRLQRKTPFLQKGLSEWRKKPAQPPPSKENTEAPAAAIPQGTDRENTQNQAYQGIQIRQTEEQILNDLNEATRLYMNCPDPTEAAARRQRVLAGDARGQTEETAAGLMRLRETPKDLRGATPQSSNNLGPLTKEHILQDLQDVTNQYLSCADP</sequence>
<evidence type="ECO:0000256" key="1">
    <source>
        <dbReference type="SAM" id="MobiDB-lite"/>
    </source>
</evidence>
<dbReference type="InterPro" id="IPR025836">
    <property type="entry name" value="Zn_knuckle_CX2CX4HX4C"/>
</dbReference>
<feature type="non-terminal residue" evidence="4">
    <location>
        <position position="506"/>
    </location>
</feature>
<feature type="domain" description="DUF4283" evidence="2">
    <location>
        <begin position="39"/>
        <end position="116"/>
    </location>
</feature>
<feature type="region of interest" description="Disordered" evidence="1">
    <location>
        <begin position="292"/>
        <end position="400"/>
    </location>
</feature>
<evidence type="ECO:0000313" key="4">
    <source>
        <dbReference type="EMBL" id="RID73962.1"/>
    </source>
</evidence>
<evidence type="ECO:0000313" key="5">
    <source>
        <dbReference type="Proteomes" id="UP000264353"/>
    </source>
</evidence>
<name>A0A398A819_BRACM</name>
<feature type="region of interest" description="Disordered" evidence="1">
    <location>
        <begin position="464"/>
        <end position="485"/>
    </location>
</feature>
<evidence type="ECO:0000259" key="3">
    <source>
        <dbReference type="Pfam" id="PF14392"/>
    </source>
</evidence>
<dbReference type="InterPro" id="IPR025558">
    <property type="entry name" value="DUF4283"/>
</dbReference>
<evidence type="ECO:0000259" key="2">
    <source>
        <dbReference type="Pfam" id="PF14111"/>
    </source>
</evidence>
<feature type="domain" description="Zinc knuckle CX2CX4HX4C" evidence="3">
    <location>
        <begin position="172"/>
        <end position="217"/>
    </location>
</feature>
<dbReference type="Proteomes" id="UP000264353">
    <property type="component" value="Chromosome A2"/>
</dbReference>
<proteinExistence type="predicted"/>
<dbReference type="PANTHER" id="PTHR31286">
    <property type="entry name" value="GLYCINE-RICH CELL WALL STRUCTURAL PROTEIN 1.8-LIKE"/>
    <property type="match status" value="1"/>
</dbReference>
<feature type="compositionally biased region" description="Basic and acidic residues" evidence="1">
    <location>
        <begin position="228"/>
        <end position="243"/>
    </location>
</feature>
<evidence type="ECO:0008006" key="6">
    <source>
        <dbReference type="Google" id="ProtNLM"/>
    </source>
</evidence>
<accession>A0A398A819</accession>
<dbReference type="AlphaFoldDB" id="A0A398A819"/>
<dbReference type="EMBL" id="CM010629">
    <property type="protein sequence ID" value="RID73962.1"/>
    <property type="molecule type" value="Genomic_DNA"/>
</dbReference>
<gene>
    <name evidence="4" type="ORF">BRARA_B01081</name>
</gene>
<dbReference type="Pfam" id="PF14392">
    <property type="entry name" value="zf-CCHC_4"/>
    <property type="match status" value="1"/>
</dbReference>
<feature type="compositionally biased region" description="Basic and acidic residues" evidence="1">
    <location>
        <begin position="320"/>
        <end position="331"/>
    </location>
</feature>
<feature type="compositionally biased region" description="Basic and acidic residues" evidence="1">
    <location>
        <begin position="346"/>
        <end position="355"/>
    </location>
</feature>
<feature type="region of interest" description="Disordered" evidence="1">
    <location>
        <begin position="228"/>
        <end position="253"/>
    </location>
</feature>
<reference evidence="4 5" key="1">
    <citation type="submission" date="2018-06" db="EMBL/GenBank/DDBJ databases">
        <title>WGS assembly of Brassica rapa FPsc.</title>
        <authorList>
            <person name="Bowman J."/>
            <person name="Kohchi T."/>
            <person name="Yamato K."/>
            <person name="Jenkins J."/>
            <person name="Shu S."/>
            <person name="Ishizaki K."/>
            <person name="Yamaoka S."/>
            <person name="Nishihama R."/>
            <person name="Nakamura Y."/>
            <person name="Berger F."/>
            <person name="Adam C."/>
            <person name="Aki S."/>
            <person name="Althoff F."/>
            <person name="Araki T."/>
            <person name="Arteaga-Vazquez M."/>
            <person name="Balasubrmanian S."/>
            <person name="Bauer D."/>
            <person name="Boehm C."/>
            <person name="Briginshaw L."/>
            <person name="Caballero-Perez J."/>
            <person name="Catarino B."/>
            <person name="Chen F."/>
            <person name="Chiyoda S."/>
            <person name="Chovatia M."/>
            <person name="Davies K."/>
            <person name="Delmans M."/>
            <person name="Demura T."/>
            <person name="Dierschke T."/>
            <person name="Dolan L."/>
            <person name="Dorantes-Acosta A."/>
            <person name="Eklund D."/>
            <person name="Florent S."/>
            <person name="Flores-Sandoval E."/>
            <person name="Fujiyama A."/>
            <person name="Fukuzawa H."/>
            <person name="Galik B."/>
            <person name="Grimanelli D."/>
            <person name="Grimwood J."/>
            <person name="Grossniklaus U."/>
            <person name="Hamada T."/>
            <person name="Haseloff J."/>
            <person name="Hetherington A."/>
            <person name="Higo A."/>
            <person name="Hirakawa Y."/>
            <person name="Hundley H."/>
            <person name="Ikeda Y."/>
            <person name="Inoue K."/>
            <person name="Inoue S."/>
            <person name="Ishida S."/>
            <person name="Jia Q."/>
            <person name="Kakita M."/>
            <person name="Kanazawa T."/>
            <person name="Kawai Y."/>
            <person name="Kawashima T."/>
            <person name="Kennedy M."/>
            <person name="Kinose K."/>
            <person name="Kinoshita T."/>
            <person name="Kohara Y."/>
            <person name="Koide E."/>
            <person name="Komatsu K."/>
            <person name="Kopischke S."/>
            <person name="Kubo M."/>
            <person name="Kyozuka J."/>
            <person name="Lagercrantz U."/>
            <person name="Lin S."/>
            <person name="Lindquist E."/>
            <person name="Lipzen A."/>
            <person name="Lu C."/>
            <person name="Luna E."/>
            <person name="Martienssen R."/>
            <person name="Minamino N."/>
            <person name="Mizutani M."/>
            <person name="Mizutani M."/>
            <person name="Mochizuki N."/>
            <person name="Monte I."/>
            <person name="Mosher R."/>
            <person name="Nagasaki H."/>
            <person name="Nakagami H."/>
            <person name="Naramoto S."/>
            <person name="Nishitani K."/>
            <person name="Ohtani M."/>
            <person name="Okamoto T."/>
            <person name="Okumura M."/>
            <person name="Phillips J."/>
            <person name="Pollak B."/>
            <person name="Reinders A."/>
            <person name="Roevekamp M."/>
            <person name="Sano R."/>
            <person name="Sawa S."/>
            <person name="Schmid M."/>
            <person name="Shirakawa M."/>
            <person name="Solano R."/>
            <person name="Spunde A."/>
            <person name="Suetsugu N."/>
            <person name="Sugano S."/>
            <person name="Sugiyama A."/>
            <person name="Sun R."/>
            <person name="Suzuki Y."/>
            <person name="Takenaka M."/>
            <person name="Takezawa D."/>
            <person name="Tomogane H."/>
            <person name="Tsuzuki M."/>
            <person name="Ueda T."/>
            <person name="Umeda M."/>
            <person name="Ward J."/>
            <person name="Watanabe Y."/>
            <person name="Yazaki K."/>
            <person name="Yokoyama R."/>
            <person name="Yoshitake Y."/>
            <person name="Yotsui I."/>
            <person name="Zachgo S."/>
            <person name="Schmutz J."/>
        </authorList>
    </citation>
    <scope>NUCLEOTIDE SEQUENCE [LARGE SCALE GENOMIC DNA]</scope>
    <source>
        <strain evidence="5">cv. B-3</strain>
    </source>
</reference>
<feature type="compositionally biased region" description="Polar residues" evidence="1">
    <location>
        <begin position="334"/>
        <end position="343"/>
    </location>
</feature>
<dbReference type="InterPro" id="IPR040256">
    <property type="entry name" value="At4g02000-like"/>
</dbReference>
<dbReference type="PANTHER" id="PTHR31286:SF163">
    <property type="entry name" value="ZINC KNUCKLE CX2CX4HX4C DOMAIN-CONTAINING PROTEIN"/>
    <property type="match status" value="1"/>
</dbReference>
<protein>
    <recommendedName>
        <fullName evidence="6">DUF4283 domain-containing protein</fullName>
    </recommendedName>
</protein>
<organism evidence="4 5">
    <name type="scientific">Brassica campestris</name>
    <name type="common">Field mustard</name>
    <dbReference type="NCBI Taxonomy" id="3711"/>
    <lineage>
        <taxon>Eukaryota</taxon>
        <taxon>Viridiplantae</taxon>
        <taxon>Streptophyta</taxon>
        <taxon>Embryophyta</taxon>
        <taxon>Tracheophyta</taxon>
        <taxon>Spermatophyta</taxon>
        <taxon>Magnoliopsida</taxon>
        <taxon>eudicotyledons</taxon>
        <taxon>Gunneridae</taxon>
        <taxon>Pentapetalae</taxon>
        <taxon>rosids</taxon>
        <taxon>malvids</taxon>
        <taxon>Brassicales</taxon>
        <taxon>Brassicaceae</taxon>
        <taxon>Brassiceae</taxon>
        <taxon>Brassica</taxon>
    </lineage>
</organism>